<keyword evidence="1" id="KW-0812">Transmembrane</keyword>
<gene>
    <name evidence="3" type="ORF">F4553_006395</name>
</gene>
<dbReference type="CDD" id="cd06577">
    <property type="entry name" value="PASTA_pknB"/>
    <property type="match status" value="1"/>
</dbReference>
<evidence type="ECO:0000313" key="4">
    <source>
        <dbReference type="Proteomes" id="UP000587527"/>
    </source>
</evidence>
<dbReference type="AlphaFoldDB" id="A0A841C269"/>
<dbReference type="InterPro" id="IPR005543">
    <property type="entry name" value="PASTA_dom"/>
</dbReference>
<comment type="caution">
    <text evidence="3">The sequence shown here is derived from an EMBL/GenBank/DDBJ whole genome shotgun (WGS) entry which is preliminary data.</text>
</comment>
<evidence type="ECO:0000256" key="1">
    <source>
        <dbReference type="SAM" id="Phobius"/>
    </source>
</evidence>
<organism evidence="3 4">
    <name type="scientific">Allocatelliglobosispora scoriae</name>
    <dbReference type="NCBI Taxonomy" id="643052"/>
    <lineage>
        <taxon>Bacteria</taxon>
        <taxon>Bacillati</taxon>
        <taxon>Actinomycetota</taxon>
        <taxon>Actinomycetes</taxon>
        <taxon>Micromonosporales</taxon>
        <taxon>Micromonosporaceae</taxon>
        <taxon>Allocatelliglobosispora</taxon>
    </lineage>
</organism>
<evidence type="ECO:0000313" key="3">
    <source>
        <dbReference type="EMBL" id="MBB5872961.1"/>
    </source>
</evidence>
<reference evidence="3 4" key="1">
    <citation type="submission" date="2020-08" db="EMBL/GenBank/DDBJ databases">
        <title>Sequencing the genomes of 1000 actinobacteria strains.</title>
        <authorList>
            <person name="Klenk H.-P."/>
        </authorList>
    </citation>
    <scope>NUCLEOTIDE SEQUENCE [LARGE SCALE GENOMIC DNA]</scope>
    <source>
        <strain evidence="3 4">DSM 45362</strain>
    </source>
</reference>
<evidence type="ECO:0000259" key="2">
    <source>
        <dbReference type="PROSITE" id="PS51178"/>
    </source>
</evidence>
<dbReference type="Pfam" id="PF03793">
    <property type="entry name" value="PASTA"/>
    <property type="match status" value="1"/>
</dbReference>
<dbReference type="PROSITE" id="PS51178">
    <property type="entry name" value="PASTA"/>
    <property type="match status" value="1"/>
</dbReference>
<keyword evidence="4" id="KW-1185">Reference proteome</keyword>
<accession>A0A841C269</accession>
<feature type="domain" description="PASTA" evidence="2">
    <location>
        <begin position="168"/>
        <end position="237"/>
    </location>
</feature>
<name>A0A841C269_9ACTN</name>
<dbReference type="RefSeq" id="WP_184843384.1">
    <property type="nucleotide sequence ID" value="NZ_JACHMN010000003.1"/>
</dbReference>
<proteinExistence type="predicted"/>
<dbReference type="EMBL" id="JACHMN010000003">
    <property type="protein sequence ID" value="MBB5872961.1"/>
    <property type="molecule type" value="Genomic_DNA"/>
</dbReference>
<keyword evidence="1" id="KW-0472">Membrane</keyword>
<dbReference type="Gene3D" id="3.30.10.20">
    <property type="match status" value="1"/>
</dbReference>
<protein>
    <recommendedName>
        <fullName evidence="2">PASTA domain-containing protein</fullName>
    </recommendedName>
</protein>
<keyword evidence="1" id="KW-1133">Transmembrane helix</keyword>
<dbReference type="Proteomes" id="UP000587527">
    <property type="component" value="Unassembled WGS sequence"/>
</dbReference>
<feature type="transmembrane region" description="Helical" evidence="1">
    <location>
        <begin position="125"/>
        <end position="146"/>
    </location>
</feature>
<sequence>MTAKWVVTTATERVAMDQSRTAEVTFTVTNQSLRNARAVFDIRTGEGVDESWFTIDDPQRPIKPAASVPYLVSVKVPPTAPPGSYEFEARVYPPDSAPEENFVLSRRVLLEVPAPPAPVKKPFPWWMVIAAALLVLVIGVITWVVWPSSAEPEVAPSASPSPSVSASAAPVVFAAVPKLAGLSLADAKAALVKAGFVVGAVQYNWDNGRGPGSVVRQSLPAGLFAGKGSIVDLGIGAAASKPVVSAPANNSSVPPGRMPNVVWTQPDSWPARWLVSVQIERCTRNILGETCGPIQLVPGQVVTAREVTPAMPVLNYNVVNNTRDSGWVIVNVQVLDDYGTATEAGTVRFYLEH</sequence>